<evidence type="ECO:0000313" key="3">
    <source>
        <dbReference type="Proteomes" id="UP000053841"/>
    </source>
</evidence>
<dbReference type="OrthoDB" id="3594103at2759"/>
<proteinExistence type="predicted"/>
<evidence type="ECO:0000313" key="2">
    <source>
        <dbReference type="EMBL" id="EUC27096.1"/>
    </source>
</evidence>
<feature type="compositionally biased region" description="Basic and acidic residues" evidence="1">
    <location>
        <begin position="331"/>
        <end position="350"/>
    </location>
</feature>
<dbReference type="AlphaFoldDB" id="W6Y6Z2"/>
<dbReference type="GeneID" id="19142502"/>
<dbReference type="STRING" id="930089.W6Y6Z2"/>
<name>W6Y6Z2_COCC2</name>
<gene>
    <name evidence="2" type="ORF">COCCADRAFT_10216</name>
</gene>
<feature type="compositionally biased region" description="Basic and acidic residues" evidence="1">
    <location>
        <begin position="249"/>
        <end position="265"/>
    </location>
</feature>
<protein>
    <recommendedName>
        <fullName evidence="4">BTB domain-containing protein</fullName>
    </recommendedName>
</protein>
<dbReference type="Proteomes" id="UP000053841">
    <property type="component" value="Unassembled WGS sequence"/>
</dbReference>
<keyword evidence="3" id="KW-1185">Reference proteome</keyword>
<dbReference type="RefSeq" id="XP_007718602.1">
    <property type="nucleotide sequence ID" value="XM_007720412.1"/>
</dbReference>
<feature type="region of interest" description="Disordered" evidence="1">
    <location>
        <begin position="249"/>
        <end position="377"/>
    </location>
</feature>
<dbReference type="EMBL" id="KI965008">
    <property type="protein sequence ID" value="EUC27096.1"/>
    <property type="molecule type" value="Genomic_DNA"/>
</dbReference>
<evidence type="ECO:0000256" key="1">
    <source>
        <dbReference type="SAM" id="MobiDB-lite"/>
    </source>
</evidence>
<dbReference type="HOGENOM" id="CLU_595779_0_0_1"/>
<feature type="compositionally biased region" description="Basic and acidic residues" evidence="1">
    <location>
        <begin position="365"/>
        <end position="377"/>
    </location>
</feature>
<evidence type="ECO:0008006" key="4">
    <source>
        <dbReference type="Google" id="ProtNLM"/>
    </source>
</evidence>
<dbReference type="PANTHER" id="PTHR37538">
    <property type="entry name" value="BTB DOMAIN-CONTAINING PROTEIN"/>
    <property type="match status" value="1"/>
</dbReference>
<dbReference type="eggNOG" id="ENOG502RVQT">
    <property type="taxonomic scope" value="Eukaryota"/>
</dbReference>
<sequence>MAKKTKVAKAAKDVHHRLKTSLYTSPSVTLHFGPTHQIYYLPEVLLQRLGNIPIRDAWTHEIHLVDVDASIGHVLIHFLHTGVYQTLNDEDIEGAGYNHKTLVRNEFQTAVLALEAAKKYSVPGLQELAQVELERRGREICLRDAVRAIREESIAGTSDENAWLRDFVSKKVRWTFEHDRPILSAPELFRNIESPTLVRLLAQVIISLYSEEVDKLRKGKTATDKKSTPEKKEDDDLWRILGFGRNAKNQEKKNKGVLEEEHLSPEPEPEPELVVDEPSPAKEDDPWGCGWEKLAPEPESVPEPQLKPEPSKMEVDRYAGLSKSQAKKLKAKLDKEAKLKEEEDAKRQKEEEEVAEMMQREEEEAAKIMQREEEEAEQIRLEEEEAAAATAGAGVSSLDSAMGTGATFKDDDCELRLKHLSRANRWWDCKPCELYMRKAALESYLVGLPNGNELSTSNG</sequence>
<reference evidence="2 3" key="1">
    <citation type="journal article" date="2013" name="PLoS Genet.">
        <title>Comparative genome structure, secondary metabolite, and effector coding capacity across Cochliobolus pathogens.</title>
        <authorList>
            <person name="Condon B.J."/>
            <person name="Leng Y."/>
            <person name="Wu D."/>
            <person name="Bushley K.E."/>
            <person name="Ohm R.A."/>
            <person name="Otillar R."/>
            <person name="Martin J."/>
            <person name="Schackwitz W."/>
            <person name="Grimwood J."/>
            <person name="MohdZainudin N."/>
            <person name="Xue C."/>
            <person name="Wang R."/>
            <person name="Manning V.A."/>
            <person name="Dhillon B."/>
            <person name="Tu Z.J."/>
            <person name="Steffenson B.J."/>
            <person name="Salamov A."/>
            <person name="Sun H."/>
            <person name="Lowry S."/>
            <person name="LaButti K."/>
            <person name="Han J."/>
            <person name="Copeland A."/>
            <person name="Lindquist E."/>
            <person name="Barry K."/>
            <person name="Schmutz J."/>
            <person name="Baker S.E."/>
            <person name="Ciuffetti L.M."/>
            <person name="Grigoriev I.V."/>
            <person name="Zhong S."/>
            <person name="Turgeon B.G."/>
        </authorList>
    </citation>
    <scope>NUCLEOTIDE SEQUENCE [LARGE SCALE GENOMIC DNA]</scope>
    <source>
        <strain evidence="2 3">26-R-13</strain>
    </source>
</reference>
<dbReference type="PANTHER" id="PTHR37538:SF1">
    <property type="entry name" value="BTB DOMAIN-CONTAINING PROTEIN"/>
    <property type="match status" value="1"/>
</dbReference>
<organism evidence="2 3">
    <name type="scientific">Cochliobolus carbonum (strain 26-R-13)</name>
    <name type="common">Maize leaf spot fungus</name>
    <name type="synonym">Bipolaris zeicola</name>
    <dbReference type="NCBI Taxonomy" id="930089"/>
    <lineage>
        <taxon>Eukaryota</taxon>
        <taxon>Fungi</taxon>
        <taxon>Dikarya</taxon>
        <taxon>Ascomycota</taxon>
        <taxon>Pezizomycotina</taxon>
        <taxon>Dothideomycetes</taxon>
        <taxon>Pleosporomycetidae</taxon>
        <taxon>Pleosporales</taxon>
        <taxon>Pleosporineae</taxon>
        <taxon>Pleosporaceae</taxon>
        <taxon>Bipolaris</taxon>
    </lineage>
</organism>
<accession>W6Y6Z2</accession>
<dbReference type="KEGG" id="bze:COCCADRAFT_10216"/>